<feature type="region of interest" description="Disordered" evidence="1">
    <location>
        <begin position="456"/>
        <end position="532"/>
    </location>
</feature>
<comment type="caution">
    <text evidence="2">The sequence shown here is derived from an EMBL/GenBank/DDBJ whole genome shotgun (WGS) entry which is preliminary data.</text>
</comment>
<feature type="region of interest" description="Disordered" evidence="1">
    <location>
        <begin position="204"/>
        <end position="267"/>
    </location>
</feature>
<feature type="region of interest" description="Disordered" evidence="1">
    <location>
        <begin position="655"/>
        <end position="683"/>
    </location>
</feature>
<evidence type="ECO:0000313" key="2">
    <source>
        <dbReference type="EMBL" id="KAK4195357.1"/>
    </source>
</evidence>
<feature type="compositionally biased region" description="Low complexity" evidence="1">
    <location>
        <begin position="873"/>
        <end position="910"/>
    </location>
</feature>
<feature type="compositionally biased region" description="Basic and acidic residues" evidence="1">
    <location>
        <begin position="73"/>
        <end position="82"/>
    </location>
</feature>
<feature type="compositionally biased region" description="Basic and acidic residues" evidence="1">
    <location>
        <begin position="509"/>
        <end position="528"/>
    </location>
</feature>
<feature type="region of interest" description="Disordered" evidence="1">
    <location>
        <begin position="618"/>
        <end position="640"/>
    </location>
</feature>
<feature type="region of interest" description="Disordered" evidence="1">
    <location>
        <begin position="1"/>
        <end position="98"/>
    </location>
</feature>
<evidence type="ECO:0000313" key="3">
    <source>
        <dbReference type="Proteomes" id="UP001303160"/>
    </source>
</evidence>
<feature type="region of interest" description="Disordered" evidence="1">
    <location>
        <begin position="390"/>
        <end position="426"/>
    </location>
</feature>
<feature type="compositionally biased region" description="Polar residues" evidence="1">
    <location>
        <begin position="228"/>
        <end position="244"/>
    </location>
</feature>
<accession>A0AAN6XCM2</accession>
<dbReference type="Proteomes" id="UP001303160">
    <property type="component" value="Unassembled WGS sequence"/>
</dbReference>
<dbReference type="AlphaFoldDB" id="A0AAN6XCM2"/>
<feature type="compositionally biased region" description="Acidic residues" evidence="1">
    <location>
        <begin position="140"/>
        <end position="153"/>
    </location>
</feature>
<feature type="compositionally biased region" description="Basic and acidic residues" evidence="1">
    <location>
        <begin position="207"/>
        <end position="219"/>
    </location>
</feature>
<feature type="compositionally biased region" description="Basic and acidic residues" evidence="1">
    <location>
        <begin position="416"/>
        <end position="426"/>
    </location>
</feature>
<keyword evidence="3" id="KW-1185">Reference proteome</keyword>
<feature type="region of interest" description="Disordered" evidence="1">
    <location>
        <begin position="136"/>
        <end position="176"/>
    </location>
</feature>
<feature type="compositionally biased region" description="Low complexity" evidence="1">
    <location>
        <begin position="723"/>
        <end position="735"/>
    </location>
</feature>
<evidence type="ECO:0000256" key="1">
    <source>
        <dbReference type="SAM" id="MobiDB-lite"/>
    </source>
</evidence>
<name>A0AAN6XCM2_9PEZI</name>
<dbReference type="EMBL" id="MU864016">
    <property type="protein sequence ID" value="KAK4195357.1"/>
    <property type="molecule type" value="Genomic_DNA"/>
</dbReference>
<protein>
    <submittedName>
        <fullName evidence="2">Uncharacterized protein</fullName>
    </submittedName>
</protein>
<reference evidence="2" key="2">
    <citation type="submission" date="2023-05" db="EMBL/GenBank/DDBJ databases">
        <authorList>
            <consortium name="Lawrence Berkeley National Laboratory"/>
            <person name="Steindorff A."/>
            <person name="Hensen N."/>
            <person name="Bonometti L."/>
            <person name="Westerberg I."/>
            <person name="Brannstrom I.O."/>
            <person name="Guillou S."/>
            <person name="Cros-Aarteil S."/>
            <person name="Calhoun S."/>
            <person name="Haridas S."/>
            <person name="Kuo A."/>
            <person name="Mondo S."/>
            <person name="Pangilinan J."/>
            <person name="Riley R."/>
            <person name="Labutti K."/>
            <person name="Andreopoulos B."/>
            <person name="Lipzen A."/>
            <person name="Chen C."/>
            <person name="Yanf M."/>
            <person name="Daum C."/>
            <person name="Ng V."/>
            <person name="Clum A."/>
            <person name="Ohm R."/>
            <person name="Martin F."/>
            <person name="Silar P."/>
            <person name="Natvig D."/>
            <person name="Lalanne C."/>
            <person name="Gautier V."/>
            <person name="Ament-Velasquez S.L."/>
            <person name="Kruys A."/>
            <person name="Hutchinson M.I."/>
            <person name="Powell A.J."/>
            <person name="Barry K."/>
            <person name="Miller A.N."/>
            <person name="Grigoriev I.V."/>
            <person name="Debuchy R."/>
            <person name="Gladieux P."/>
            <person name="Thoren M.H."/>
            <person name="Johannesson H."/>
        </authorList>
    </citation>
    <scope>NUCLEOTIDE SEQUENCE</scope>
    <source>
        <strain evidence="2">CBS 315.58</strain>
    </source>
</reference>
<sequence length="1070" mass="115619">MLLKRTTQQPAAAEAEPPVPPQDDPNAQSPAADTSPALTAADTRTSSLSSDGYPDSPTLGAARGSATSAKAIDGQDKQDRAGKGLWGVPEEVHESVGMATPAGQLYPLRRSSRSAAPRAQFEANMTRYSLPISSCHPVEEDAEEHDITDESNMDEQQQPRLEVANLPETPPDSLNNDYQEYTFIRRAPSRAMFGMMETITEYSEEAESTRCGKERDSIHDVPVPPRSLSPSHSSITATTNVSRPSTRRGRDPASRESLSGSEPEPLALEDRLNMQAYVRAMAIYGGGTPERTSSIPQPIRAAPHKGSIGSLATMLTASNVSLSTGISTNITAQESTMSERLRQELDLMAGRGVAASPGGRPTTSHGNAGLPGIDTSNPFAFLATRSSSLASTSTITSPKPEAKSEVIPEPVPDSKPAAEGEGESRVPKDYLEGKWYIAPPPDQIVLEFLREPSKAKKAAAESSSGPQSREDVHRRSSSRRRSSKTVSPSSSNATKGSRKTVKLSSPKRSGHEGAESKSAADEDGKAEPIGHSSALHGNVRRWYLEEVMFTRIIANASTTMQGMSDISFLFVPESVRAQIRRLGEPLIQFGYEIQRYCLEYIEGYDLSWVISQWQQCQEGREDTPEGKKKKSHRDSAIEMCDPRGSPDCGCPLDRSCSHAGSSKSKPRQKALAPPLPVQLQLPPVDIGVDGTKLATRDSSLPNALAIQECDDVPANETPSVEASTRSDTPSSTSRSENTHASTAPTSPGPALKPRPRPLTDEEEDQLIRAINAVVTELTHMRDDLSEIQHVASGMKVFSLPTPESGEESQKNFRRLYGELCPPIPGRMDDLLALMEDKTEVMATILDGPDGGTRVRDMHSGPRITMAGGLGIGSPRMPNSSPTTTSPDASPLISTSSAPSSPKAPPDASAAEVESGQTSRLRTHIHHLLHTSQKTYPFRLAYAHAHLYALRKLYSCSKLDSFTYRSLISLEARLERLRQQDRVNDGTGSLCAMSHSVLSMTQGIQKRRSGKIKTSVTVDVLDEKGGVIAVATDGGRGEWEEEETGHCGWMRRMVRKGGIDANSHERGGSYQ</sequence>
<gene>
    <name evidence="2" type="ORF">QBC40DRAFT_259099</name>
</gene>
<organism evidence="2 3">
    <name type="scientific">Triangularia verruculosa</name>
    <dbReference type="NCBI Taxonomy" id="2587418"/>
    <lineage>
        <taxon>Eukaryota</taxon>
        <taxon>Fungi</taxon>
        <taxon>Dikarya</taxon>
        <taxon>Ascomycota</taxon>
        <taxon>Pezizomycotina</taxon>
        <taxon>Sordariomycetes</taxon>
        <taxon>Sordariomycetidae</taxon>
        <taxon>Sordariales</taxon>
        <taxon>Podosporaceae</taxon>
        <taxon>Triangularia</taxon>
    </lineage>
</organism>
<reference evidence="2" key="1">
    <citation type="journal article" date="2023" name="Mol. Phylogenet. Evol.">
        <title>Genome-scale phylogeny and comparative genomics of the fungal order Sordariales.</title>
        <authorList>
            <person name="Hensen N."/>
            <person name="Bonometti L."/>
            <person name="Westerberg I."/>
            <person name="Brannstrom I.O."/>
            <person name="Guillou S."/>
            <person name="Cros-Aarteil S."/>
            <person name="Calhoun S."/>
            <person name="Haridas S."/>
            <person name="Kuo A."/>
            <person name="Mondo S."/>
            <person name="Pangilinan J."/>
            <person name="Riley R."/>
            <person name="LaButti K."/>
            <person name="Andreopoulos B."/>
            <person name="Lipzen A."/>
            <person name="Chen C."/>
            <person name="Yan M."/>
            <person name="Daum C."/>
            <person name="Ng V."/>
            <person name="Clum A."/>
            <person name="Steindorff A."/>
            <person name="Ohm R.A."/>
            <person name="Martin F."/>
            <person name="Silar P."/>
            <person name="Natvig D.O."/>
            <person name="Lalanne C."/>
            <person name="Gautier V."/>
            <person name="Ament-Velasquez S.L."/>
            <person name="Kruys A."/>
            <person name="Hutchinson M.I."/>
            <person name="Powell A.J."/>
            <person name="Barry K."/>
            <person name="Miller A.N."/>
            <person name="Grigoriev I.V."/>
            <person name="Debuchy R."/>
            <person name="Gladieux P."/>
            <person name="Hiltunen Thoren M."/>
            <person name="Johannesson H."/>
        </authorList>
    </citation>
    <scope>NUCLEOTIDE SEQUENCE</scope>
    <source>
        <strain evidence="2">CBS 315.58</strain>
    </source>
</reference>
<feature type="region of interest" description="Disordered" evidence="1">
    <location>
        <begin position="707"/>
        <end position="761"/>
    </location>
</feature>
<feature type="region of interest" description="Disordered" evidence="1">
    <location>
        <begin position="846"/>
        <end position="918"/>
    </location>
</feature>
<proteinExistence type="predicted"/>